<keyword evidence="1" id="KW-0732">Signal</keyword>
<evidence type="ECO:0000313" key="3">
    <source>
        <dbReference type="Proteomes" id="UP000295390"/>
    </source>
</evidence>
<sequence length="555" mass="64669">MKIKIYLLFLLLCTTVNLSSQIKISQDLYQESKTLPKEQIFVHYNTNLILSGENLMFKIYNLNKNTLIPSNLSKIAYLELVDTNKNPVIKRKIALEKGEGYGDIFISSDIKSGKYKLIAYTKWMKNNNSYFEDDILIINPFEEKIALNYEESKNKKITAYNYIYNTRDLVTLNLKELIKDNGIYSISVRKENEGYLNKKSTPQNFNTFSKEISFEEENTIFIPEFRGQLIIGKLTPTSTNKNIKNIKIGISIIGNDKIFKITSTDSKGYFFFNISEPFRSEEVICKLIDEDISSDYKISFPKEKELSLTDLTFTIPKTTQQIIKTINDRSIYTQIQNAYNETIQDSIIPFSTKNSIFKNKTIVYNLDDYTRFNTMKETFVEIINNAWITKKNGKNKFYIRDSETFTNSNIEPLIIIDGYIITDHQELVDIDPKKIQTISLLTEKYKYNSKLYEGIISLNSKKESYIPKNQNNLVNYSIQPISSNKIYFQKEYSLDNKNDRIPDFRTQLLWEPRISTKNNELSFFTSDIKGNFIIEIQGFNNSGKPVNIIKHLHVK</sequence>
<keyword evidence="3" id="KW-1185">Reference proteome</keyword>
<evidence type="ECO:0008006" key="4">
    <source>
        <dbReference type="Google" id="ProtNLM"/>
    </source>
</evidence>
<dbReference type="OrthoDB" id="679547at2"/>
<feature type="chain" id="PRO_5020319426" description="MG2 domain-containing protein" evidence="1">
    <location>
        <begin position="20"/>
        <end position="555"/>
    </location>
</feature>
<comment type="caution">
    <text evidence="2">The sequence shown here is derived from an EMBL/GenBank/DDBJ whole genome shotgun (WGS) entry which is preliminary data.</text>
</comment>
<dbReference type="RefSeq" id="WP_133535726.1">
    <property type="nucleotide sequence ID" value="NZ_SNYH01000003.1"/>
</dbReference>
<evidence type="ECO:0000256" key="1">
    <source>
        <dbReference type="SAM" id="SignalP"/>
    </source>
</evidence>
<dbReference type="Proteomes" id="UP000295390">
    <property type="component" value="Unassembled WGS sequence"/>
</dbReference>
<organism evidence="2 3">
    <name type="scientific">Tenacibaculum caenipelagi</name>
    <dbReference type="NCBI Taxonomy" id="1325435"/>
    <lineage>
        <taxon>Bacteria</taxon>
        <taxon>Pseudomonadati</taxon>
        <taxon>Bacteroidota</taxon>
        <taxon>Flavobacteriia</taxon>
        <taxon>Flavobacteriales</taxon>
        <taxon>Flavobacteriaceae</taxon>
        <taxon>Tenacibaculum</taxon>
    </lineage>
</organism>
<protein>
    <recommendedName>
        <fullName evidence="4">MG2 domain-containing protein</fullName>
    </recommendedName>
</protein>
<proteinExistence type="predicted"/>
<dbReference type="EMBL" id="SNYH01000003">
    <property type="protein sequence ID" value="TDQ27750.1"/>
    <property type="molecule type" value="Genomic_DNA"/>
</dbReference>
<accession>A0A4R6TG29</accession>
<gene>
    <name evidence="2" type="ORF">DFQ07_1605</name>
</gene>
<reference evidence="2 3" key="1">
    <citation type="submission" date="2019-03" db="EMBL/GenBank/DDBJ databases">
        <title>Genomic Encyclopedia of Type Strains, Phase III (KMG-III): the genomes of soil and plant-associated and newly described type strains.</title>
        <authorList>
            <person name="Whitman W."/>
        </authorList>
    </citation>
    <scope>NUCLEOTIDE SEQUENCE [LARGE SCALE GENOMIC DNA]</scope>
    <source>
        <strain evidence="2 3">CECT 8283</strain>
    </source>
</reference>
<dbReference type="AlphaFoldDB" id="A0A4R6TG29"/>
<name>A0A4R6TG29_9FLAO</name>
<evidence type="ECO:0000313" key="2">
    <source>
        <dbReference type="EMBL" id="TDQ27750.1"/>
    </source>
</evidence>
<feature type="signal peptide" evidence="1">
    <location>
        <begin position="1"/>
        <end position="19"/>
    </location>
</feature>